<dbReference type="EMBL" id="MU275883">
    <property type="protein sequence ID" value="KAI0048654.1"/>
    <property type="molecule type" value="Genomic_DNA"/>
</dbReference>
<evidence type="ECO:0000313" key="2">
    <source>
        <dbReference type="Proteomes" id="UP000814033"/>
    </source>
</evidence>
<comment type="caution">
    <text evidence="1">The sequence shown here is derived from an EMBL/GenBank/DDBJ whole genome shotgun (WGS) entry which is preliminary data.</text>
</comment>
<evidence type="ECO:0000313" key="1">
    <source>
        <dbReference type="EMBL" id="KAI0048654.1"/>
    </source>
</evidence>
<reference evidence="1" key="1">
    <citation type="submission" date="2021-02" db="EMBL/GenBank/DDBJ databases">
        <authorList>
            <consortium name="DOE Joint Genome Institute"/>
            <person name="Ahrendt S."/>
            <person name="Looney B.P."/>
            <person name="Miyauchi S."/>
            <person name="Morin E."/>
            <person name="Drula E."/>
            <person name="Courty P.E."/>
            <person name="Chicoki N."/>
            <person name="Fauchery L."/>
            <person name="Kohler A."/>
            <person name="Kuo A."/>
            <person name="Labutti K."/>
            <person name="Pangilinan J."/>
            <person name="Lipzen A."/>
            <person name="Riley R."/>
            <person name="Andreopoulos W."/>
            <person name="He G."/>
            <person name="Johnson J."/>
            <person name="Barry K.W."/>
            <person name="Grigoriev I.V."/>
            <person name="Nagy L."/>
            <person name="Hibbett D."/>
            <person name="Henrissat B."/>
            <person name="Matheny P.B."/>
            <person name="Labbe J."/>
            <person name="Martin F."/>
        </authorList>
    </citation>
    <scope>NUCLEOTIDE SEQUENCE</scope>
    <source>
        <strain evidence="1">FP105234-sp</strain>
    </source>
</reference>
<sequence>MLQALPDDLLHAILLQVDYKSILSCQATCRSLKTFVDSSMQFQYKIELGVAAMCEGPAARHLDVSEKLQRLRAYNAARARDITFEELPFGPALAGDFWSLESSVTTLVSHRFDDDGHGLRLYVQQMPSVVRGIEERHWSIKIPVSYGVLAIDASQDLLVVHKPDYGPNYYTTLCMLTLSTGEPHPLAHVDPGNGVHNCLHAEVFGDYCAATCMRQQHPYLTVWNWKNCSTEVKLFPPRSRDMITFTFLDGAHIAILSCDRRPVILVYTINVEQSKCLPTTFTLPPDMELNHSPTLIPCATVAGVDHAGIFHPDPSARMLSLLFPQVNSQQFLNISVDMLLAQLQAAPTTVQWAEWGPAGSRLAQWSFTEEILAAGDRSKICVVTRAPNYRVDPDSAPVAVLTDYHPSRVAQARRRGVGRLVVEKEFSSAGDALGGLTEGALPYVVREFTMPWSGERLNRPFKMIVLEDQLFVFEESDAEDLYPLVKTWVSTI</sequence>
<organism evidence="1 2">
    <name type="scientific">Auriscalpium vulgare</name>
    <dbReference type="NCBI Taxonomy" id="40419"/>
    <lineage>
        <taxon>Eukaryota</taxon>
        <taxon>Fungi</taxon>
        <taxon>Dikarya</taxon>
        <taxon>Basidiomycota</taxon>
        <taxon>Agaricomycotina</taxon>
        <taxon>Agaricomycetes</taxon>
        <taxon>Russulales</taxon>
        <taxon>Auriscalpiaceae</taxon>
        <taxon>Auriscalpium</taxon>
    </lineage>
</organism>
<keyword evidence="2" id="KW-1185">Reference proteome</keyword>
<proteinExistence type="predicted"/>
<name>A0ACB8RWL2_9AGAM</name>
<dbReference type="Proteomes" id="UP000814033">
    <property type="component" value="Unassembled WGS sequence"/>
</dbReference>
<protein>
    <submittedName>
        <fullName evidence="1">Uncharacterized protein</fullName>
    </submittedName>
</protein>
<gene>
    <name evidence="1" type="ORF">FA95DRAFT_1557726</name>
</gene>
<accession>A0ACB8RWL2</accession>
<reference evidence="1" key="2">
    <citation type="journal article" date="2022" name="New Phytol.">
        <title>Evolutionary transition to the ectomycorrhizal habit in the genomes of a hyperdiverse lineage of mushroom-forming fungi.</title>
        <authorList>
            <person name="Looney B."/>
            <person name="Miyauchi S."/>
            <person name="Morin E."/>
            <person name="Drula E."/>
            <person name="Courty P.E."/>
            <person name="Kohler A."/>
            <person name="Kuo A."/>
            <person name="LaButti K."/>
            <person name="Pangilinan J."/>
            <person name="Lipzen A."/>
            <person name="Riley R."/>
            <person name="Andreopoulos W."/>
            <person name="He G."/>
            <person name="Johnson J."/>
            <person name="Nolan M."/>
            <person name="Tritt A."/>
            <person name="Barry K.W."/>
            <person name="Grigoriev I.V."/>
            <person name="Nagy L.G."/>
            <person name="Hibbett D."/>
            <person name="Henrissat B."/>
            <person name="Matheny P.B."/>
            <person name="Labbe J."/>
            <person name="Martin F.M."/>
        </authorList>
    </citation>
    <scope>NUCLEOTIDE SEQUENCE</scope>
    <source>
        <strain evidence="1">FP105234-sp</strain>
    </source>
</reference>